<name>A0A3M4SPI9_PSEA0</name>
<organism evidence="1 2">
    <name type="scientific">Pseudomonas amygdali pv. ulmi</name>
    <dbReference type="NCBI Taxonomy" id="251720"/>
    <lineage>
        <taxon>Bacteria</taxon>
        <taxon>Pseudomonadati</taxon>
        <taxon>Pseudomonadota</taxon>
        <taxon>Gammaproteobacteria</taxon>
        <taxon>Pseudomonadales</taxon>
        <taxon>Pseudomonadaceae</taxon>
        <taxon>Pseudomonas</taxon>
        <taxon>Pseudomonas amygdali</taxon>
    </lineage>
</organism>
<accession>A0A3M4SPI9</accession>
<evidence type="ECO:0000313" key="1">
    <source>
        <dbReference type="EMBL" id="RMR16821.1"/>
    </source>
</evidence>
<comment type="caution">
    <text evidence="1">The sequence shown here is derived from an EMBL/GenBank/DDBJ whole genome shotgun (WGS) entry which is preliminary data.</text>
</comment>
<dbReference type="EMBL" id="RBRS01000229">
    <property type="protein sequence ID" value="RMR16821.1"/>
    <property type="molecule type" value="Genomic_DNA"/>
</dbReference>
<sequence length="50" mass="5380">MTINLEIFCSVLAALFAYSLIKRVIGVVLGRLWGQPQVAASHPVGRKAAN</sequence>
<proteinExistence type="predicted"/>
<dbReference type="Proteomes" id="UP000271097">
    <property type="component" value="Unassembled WGS sequence"/>
</dbReference>
<evidence type="ECO:0000313" key="2">
    <source>
        <dbReference type="Proteomes" id="UP000271097"/>
    </source>
</evidence>
<protein>
    <submittedName>
        <fullName evidence="1">Uncharacterized protein</fullName>
    </submittedName>
</protein>
<gene>
    <name evidence="1" type="ORF">ALP90_200029</name>
</gene>
<reference evidence="1 2" key="1">
    <citation type="submission" date="2018-08" db="EMBL/GenBank/DDBJ databases">
        <title>Recombination of ecologically and evolutionarily significant loci maintains genetic cohesion in the Pseudomonas syringae species complex.</title>
        <authorList>
            <person name="Dillon M."/>
            <person name="Thakur S."/>
            <person name="Almeida R.N.D."/>
            <person name="Weir B.S."/>
            <person name="Guttman D.S."/>
        </authorList>
    </citation>
    <scope>NUCLEOTIDE SEQUENCE [LARGE SCALE GENOMIC DNA]</scope>
    <source>
        <strain evidence="1 2">ICMP 5931</strain>
    </source>
</reference>
<dbReference type="AlphaFoldDB" id="A0A3M4SPI9"/>